<feature type="transmembrane region" description="Helical" evidence="9">
    <location>
        <begin position="45"/>
        <end position="69"/>
    </location>
</feature>
<feature type="transmembrane region" description="Helical" evidence="9">
    <location>
        <begin position="187"/>
        <end position="208"/>
    </location>
</feature>
<reference evidence="10" key="1">
    <citation type="journal article" date="2014" name="Insect Biochem. Mol. Biol.">
        <title>Antennal transcriptome analysis and comparison of olfactory genes in two sympatric defoliators, Dendrolimus houi and Dendrolimus kikuchii (Lepidoptera: Lasiocampidae).</title>
        <authorList>
            <person name="Zhang S."/>
            <person name="Zhang Z."/>
            <person name="Wang H."/>
            <person name="Kong X."/>
        </authorList>
    </citation>
    <scope>NUCLEOTIDE SEQUENCE</scope>
</reference>
<sequence>MSTSSIKEAKKEIEDSLILSLFCCHRLGLSFTPPKTKLEYYSEKLVFIMSVSAMSYHVFSDIVYISLILSKSPGIEDVVPLLHTFSYGVLSISKVFALSYKRLVFAQLIDELATIWPMPPLDEESENIKRKRLAGLRLAHRWYFTINMIGVGFYCVTPIITYFYHYFQGQESTFGFVWVSWYPFDKYSTIGHFVVYVFEIFIGMITVWIMVSTDLLFSGMASHIGLLLMLLKKRLESFASDEQTQDEYYHEIKECIKLHQRLIRFCNDLEEAFTQSNFVNIILSSVNICCVVFVIVLLEPVIAMSNKMYLVANLIQIGLICYYADDILHANADIAQAAYSNSWYRTDTRCRRALLFLIQRAQKPIEFTAMNFTNISLVTYTAILTKSYSYFALIYTMYTKN</sequence>
<evidence type="ECO:0000256" key="5">
    <source>
        <dbReference type="ARBA" id="ARBA00022989"/>
    </source>
</evidence>
<accession>A0A076E9C3</accession>
<feature type="transmembrane region" description="Helical" evidence="9">
    <location>
        <begin position="278"/>
        <end position="298"/>
    </location>
</feature>
<dbReference type="AlphaFoldDB" id="A0A076E9C3"/>
<dbReference type="GO" id="GO:0007165">
    <property type="term" value="P:signal transduction"/>
    <property type="evidence" value="ECO:0007669"/>
    <property type="project" value="UniProtKB-KW"/>
</dbReference>
<dbReference type="Pfam" id="PF02949">
    <property type="entry name" value="7tm_6"/>
    <property type="match status" value="1"/>
</dbReference>
<dbReference type="GO" id="GO:0005886">
    <property type="term" value="C:plasma membrane"/>
    <property type="evidence" value="ECO:0007669"/>
    <property type="project" value="UniProtKB-SubCell"/>
</dbReference>
<feature type="transmembrane region" description="Helical" evidence="9">
    <location>
        <begin position="142"/>
        <end position="167"/>
    </location>
</feature>
<keyword evidence="8 9" id="KW-0807">Transducer</keyword>
<keyword evidence="5 9" id="KW-1133">Transmembrane helix</keyword>
<dbReference type="PANTHER" id="PTHR21137">
    <property type="entry name" value="ODORANT RECEPTOR"/>
    <property type="match status" value="1"/>
</dbReference>
<evidence type="ECO:0000256" key="9">
    <source>
        <dbReference type="RuleBase" id="RU351113"/>
    </source>
</evidence>
<evidence type="ECO:0000256" key="3">
    <source>
        <dbReference type="ARBA" id="ARBA00022692"/>
    </source>
</evidence>
<dbReference type="GO" id="GO:0004984">
    <property type="term" value="F:olfactory receptor activity"/>
    <property type="evidence" value="ECO:0007669"/>
    <property type="project" value="InterPro"/>
</dbReference>
<evidence type="ECO:0000256" key="6">
    <source>
        <dbReference type="ARBA" id="ARBA00023136"/>
    </source>
</evidence>
<evidence type="ECO:0000256" key="7">
    <source>
        <dbReference type="ARBA" id="ARBA00023170"/>
    </source>
</evidence>
<keyword evidence="2 9" id="KW-0716">Sensory transduction</keyword>
<dbReference type="InterPro" id="IPR004117">
    <property type="entry name" value="7tm6_olfct_rcpt"/>
</dbReference>
<organism evidence="10">
    <name type="scientific">Dendrolimus kikuchii</name>
    <dbReference type="NCBI Taxonomy" id="765133"/>
    <lineage>
        <taxon>Eukaryota</taxon>
        <taxon>Metazoa</taxon>
        <taxon>Ecdysozoa</taxon>
        <taxon>Arthropoda</taxon>
        <taxon>Hexapoda</taxon>
        <taxon>Insecta</taxon>
        <taxon>Pterygota</taxon>
        <taxon>Neoptera</taxon>
        <taxon>Endopterygota</taxon>
        <taxon>Lepidoptera</taxon>
        <taxon>Glossata</taxon>
        <taxon>Ditrysia</taxon>
        <taxon>Bombycoidea</taxon>
        <taxon>Lasiocampidae</taxon>
        <taxon>Dendrolimus</taxon>
    </lineage>
</organism>
<evidence type="ECO:0000256" key="4">
    <source>
        <dbReference type="ARBA" id="ARBA00022725"/>
    </source>
</evidence>
<evidence type="ECO:0000256" key="1">
    <source>
        <dbReference type="ARBA" id="ARBA00004141"/>
    </source>
</evidence>
<evidence type="ECO:0000256" key="2">
    <source>
        <dbReference type="ARBA" id="ARBA00022606"/>
    </source>
</evidence>
<protein>
    <recommendedName>
        <fullName evidence="9">Odorant receptor</fullName>
    </recommendedName>
</protein>
<evidence type="ECO:0000313" key="10">
    <source>
        <dbReference type="EMBL" id="AII01099.1"/>
    </source>
</evidence>
<keyword evidence="6 9" id="KW-0472">Membrane</keyword>
<dbReference type="EMBL" id="KF487701">
    <property type="protein sequence ID" value="AII01099.1"/>
    <property type="molecule type" value="mRNA"/>
</dbReference>
<proteinExistence type="evidence at transcript level"/>
<name>A0A076E9C3_9NEOP</name>
<comment type="caution">
    <text evidence="9">Lacks conserved residue(s) required for the propagation of feature annotation.</text>
</comment>
<comment type="subcellular location">
    <subcellularLocation>
        <location evidence="9">Cell membrane</location>
        <topology evidence="9">Multi-pass membrane protein</topology>
    </subcellularLocation>
    <subcellularLocation>
        <location evidence="1">Membrane</location>
        <topology evidence="1">Multi-pass membrane protein</topology>
    </subcellularLocation>
</comment>
<keyword evidence="7 9" id="KW-0675">Receptor</keyword>
<keyword evidence="4 9" id="KW-0552">Olfaction</keyword>
<dbReference type="PANTHER" id="PTHR21137:SF44">
    <property type="entry name" value="ODORANT RECEPTOR 13A-RELATED"/>
    <property type="match status" value="1"/>
</dbReference>
<keyword evidence="3 9" id="KW-0812">Transmembrane</keyword>
<dbReference type="GO" id="GO:0005549">
    <property type="term" value="F:odorant binding"/>
    <property type="evidence" value="ECO:0007669"/>
    <property type="project" value="InterPro"/>
</dbReference>
<feature type="transmembrane region" description="Helical" evidence="9">
    <location>
        <begin position="81"/>
        <end position="100"/>
    </location>
</feature>
<evidence type="ECO:0000256" key="8">
    <source>
        <dbReference type="ARBA" id="ARBA00023224"/>
    </source>
</evidence>
<comment type="similarity">
    <text evidence="9">Belongs to the insect chemoreceptor superfamily. Heteromeric odorant receptor channel (TC 1.A.69) family.</text>
</comment>
<gene>
    <name evidence="10" type="primary">OR22</name>
</gene>